<dbReference type="GO" id="GO:0016020">
    <property type="term" value="C:membrane"/>
    <property type="evidence" value="ECO:0007669"/>
    <property type="project" value="UniProtKB-SubCell"/>
</dbReference>
<feature type="compositionally biased region" description="Polar residues" evidence="11">
    <location>
        <begin position="1360"/>
        <end position="1369"/>
    </location>
</feature>
<keyword evidence="4 12" id="KW-0732">Signal</keyword>
<dbReference type="FunFam" id="2.60.40.10:FF:001377">
    <property type="entry name" value="Matrix remodeling associated 5"/>
    <property type="match status" value="1"/>
</dbReference>
<dbReference type="SMART" id="SM00082">
    <property type="entry name" value="LRRCT"/>
    <property type="match status" value="1"/>
</dbReference>
<dbReference type="PROSITE" id="PS50835">
    <property type="entry name" value="IG_LIKE"/>
    <property type="match status" value="12"/>
</dbReference>
<keyword evidence="2" id="KW-0433">Leucine-rich repeat</keyword>
<evidence type="ECO:0000256" key="12">
    <source>
        <dbReference type="SAM" id="SignalP"/>
    </source>
</evidence>
<dbReference type="SMART" id="SM00369">
    <property type="entry name" value="LRR_TYP"/>
    <property type="match status" value="6"/>
</dbReference>
<proteinExistence type="predicted"/>
<dbReference type="SMART" id="SM00409">
    <property type="entry name" value="IG"/>
    <property type="match status" value="12"/>
</dbReference>
<keyword evidence="3" id="KW-0812">Transmembrane</keyword>
<dbReference type="PANTHER" id="PTHR45842:SF4">
    <property type="entry name" value="MATRIX-REMODELING-ASSOCIATED PROTEIN 5"/>
    <property type="match status" value="1"/>
</dbReference>
<dbReference type="SMART" id="SM00408">
    <property type="entry name" value="IGc2"/>
    <property type="match status" value="12"/>
</dbReference>
<dbReference type="Ensembl" id="ENSORLT00020032699.1">
    <property type="protein sequence ID" value="ENSORLP00020030200.1"/>
    <property type="gene ID" value="ENSORLG00020014555.1"/>
</dbReference>
<dbReference type="InterPro" id="IPR050467">
    <property type="entry name" value="LRFN"/>
</dbReference>
<dbReference type="InterPro" id="IPR032675">
    <property type="entry name" value="LRR_dom_sf"/>
</dbReference>
<keyword evidence="10" id="KW-0393">Immunoglobulin domain</keyword>
<dbReference type="InterPro" id="IPR013783">
    <property type="entry name" value="Ig-like_fold"/>
</dbReference>
<feature type="domain" description="Ig-like" evidence="13">
    <location>
        <begin position="2108"/>
        <end position="2197"/>
    </location>
</feature>
<feature type="compositionally biased region" description="Polar residues" evidence="11">
    <location>
        <begin position="1176"/>
        <end position="1209"/>
    </location>
</feature>
<dbReference type="InterPro" id="IPR036179">
    <property type="entry name" value="Ig-like_dom_sf"/>
</dbReference>
<evidence type="ECO:0000256" key="4">
    <source>
        <dbReference type="ARBA" id="ARBA00022729"/>
    </source>
</evidence>
<name>A0A3P9MBI0_ORYLA</name>
<feature type="region of interest" description="Disordered" evidence="11">
    <location>
        <begin position="782"/>
        <end position="1039"/>
    </location>
</feature>
<keyword evidence="5" id="KW-0677">Repeat</keyword>
<accession>A0A3P9MBI0</accession>
<feature type="domain" description="Ig-like" evidence="13">
    <location>
        <begin position="1722"/>
        <end position="1798"/>
    </location>
</feature>
<dbReference type="InterPro" id="IPR003591">
    <property type="entry name" value="Leu-rich_rpt_typical-subtyp"/>
</dbReference>
<feature type="domain" description="Ig-like" evidence="13">
    <location>
        <begin position="1605"/>
        <end position="1697"/>
    </location>
</feature>
<comment type="subcellular location">
    <subcellularLocation>
        <location evidence="1">Membrane</location>
        <topology evidence="1">Single-pass membrane protein</topology>
    </subcellularLocation>
</comment>
<dbReference type="InterPro" id="IPR007110">
    <property type="entry name" value="Ig-like_dom"/>
</dbReference>
<dbReference type="Pfam" id="PF13855">
    <property type="entry name" value="LRR_8"/>
    <property type="match status" value="2"/>
</dbReference>
<dbReference type="InterPro" id="IPR000483">
    <property type="entry name" value="Cys-rich_flank_reg_C"/>
</dbReference>
<feature type="compositionally biased region" description="Polar residues" evidence="11">
    <location>
        <begin position="782"/>
        <end position="795"/>
    </location>
</feature>
<feature type="chain" id="PRO_5018056785" evidence="12">
    <location>
        <begin position="25"/>
        <end position="2392"/>
    </location>
</feature>
<dbReference type="PRINTS" id="PR01832">
    <property type="entry name" value="VEGFRECEPTOR"/>
</dbReference>
<feature type="domain" description="Ig-like" evidence="13">
    <location>
        <begin position="2202"/>
        <end position="2291"/>
    </location>
</feature>
<evidence type="ECO:0000256" key="10">
    <source>
        <dbReference type="ARBA" id="ARBA00023319"/>
    </source>
</evidence>
<evidence type="ECO:0000256" key="8">
    <source>
        <dbReference type="ARBA" id="ARBA00023157"/>
    </source>
</evidence>
<dbReference type="Gene3D" id="2.60.40.10">
    <property type="entry name" value="Immunoglobulins"/>
    <property type="match status" value="12"/>
</dbReference>
<sequence>IDGGTMRALRCLLALVLLFPRAAPARCPRPCTCPQLEELHCTFRSLLSVPGGLPVELRRINLGFNRLSGIPDGSVGGLRQLELLMLHGNNIRSVSDGAFRDLGALQMLKMSYNELQELRRNTLQGLRSLARLHLDHNRLEFIHPQAFQGLTSLKLLQLEANRLQQLHPDTFCTFTARGLLHVSTLRHLYLSENGLRSLPARLLDTMPQLENLYLHGNPWTCDCSMRWFQDWKSTFPGILKCKKVPPSSRLCPICSSPRHLHGTELHAAENLVCSVPVISLDSTEDPPQGANTERLSIDDFRDPVGNASLELQDEHRNKVDLKCRVGPPRDLAETTWQQVTPLQLSVNISFSVDLKCPVGSGKYEQLWRLIAYYSRAPAHLDRGAVLNGGGPPAYAYTQNPATDALYYTGLRVSMATGPAWLMQPSLDLQLDRAQSSQNTVGLVLKTRLSETLDLQLLPRQRRPWVLIWSTNTSQEVHSAVLGSASQMTCSTHSSEPAGVRWILPDGSIMEAPGPDRRVSVTQDGRLLIGAVTHADTGAYYCIAKVHGDFAVHPFYLAVFESSGAPPGGDGPMVSTETPTGSPISLNCSASGSPEPDVSWILPDNSIVGLRTNSSRARVFSNGTLVVQKVQASDAGYYRCVAMNNQGTDTAASKVIVLKRRGPMGPSRKPQTGPQPAAGVSTRVEVLAGEAEEASGAPQMEEPTSRPHAVRRIPAEALVLGRKRHPHRNARKNHSVLRNPSGPMDHKVLVERRTTNVTNNRIDPGKWASILAKIRDRNKTTSLLVQNQSESRTSLDQRVPMSVLKEQPETTKHTGPDQRVLKEQPETAKHTSSDQRVLKEQPETTKHISPDQKVLKEQPETTKHKSPDQRVLKEQPETAKHTSPDQRVLKEQPETIKHSSPDQRVLKEKPETTKHTSPDQRVLKEQPETTKHTGPDQRVLKEQPETTKHTSPDQRVLKEQPETTKHTGPDQRVLKEQPETTKHKSPDQKVLKEQPETTKHTSPDQRVLKEQPETTKHKSPDQVVTPFPNTHQPPNTAFLPVPVQSSTLSLTWNHELTTGGGVLHPLTTTTLVHTSTPRWSSTNPPNSRTPSPPNTRPGKGNPDGSATRPGNLQTQSQVPDLSLSGFMQTSVAPTPKPLPPTRQSRTRPRKPASRRGNSGRRKRPNRRKHTAVKAPPTSGTPAPTNRQQSEVAPTTTVVQFSDGQTPSFSEVSHDPDPRTSSTPAYSYDVEDSLLLATPPLQPPSAATPSLRSAYDNPPATTESPSFPLSPLSSSQLPGTPQEPVPADPLLDPESSVGGSLLVIRTSAVRPETTVPPAGSANTPSAPEEAAVKMSTASSAAPSRPDPVQPSRTTPYRLAPTPSATRDSPTLAQLKPPQSEPPTETLSLSPQTQSWDSRWAGPAPGGKPWTPPGRLQTVSVKAEADAQLPCGGLAALSPSWTRAATGMYDSDPLCPPLGQRFTQGSGTQRFEVHPNGTLTIRNTQMTDSGQYFCTVQNQHGLKEAAVNLVVQPSLATRHRDVSVLFGGTVDLECEVEERPESPVLWVLPSQARLAAGSEASQRRVAVHKDGTLQIQQVDLSDRGMYRCVTEAGLSAVSVHLNVLAEPPVIQQVQYENQTLAEGSSTFIHCTATGVPQPVIHWITPDGVRFTAIQLLTRPDLLIFPNGTLYLPKLGPQSSGTYECYASNALASSWRTVTVNVKMNQVLAKATITTSSPQRTDWAYGGRLLLDCVAAGHPEPRILWRTPSKKLVDAQYSFDPRIRVFPNGTIAVQSVTERDAGDYLCLARNKMGDDYVRLRVDVLMRPAKIEQKQPRSQQEVVYGGDLTVDCVASGLPPPQISWALPDGTMVNPGLSKDAARSGQSRRYGVFENGTLYLNHVSPHEEGIYTCYAENLLGKDEVKVRVRVTNGASPPRIQDKGSNTARVLYGETATLGCIANGNPVPTITWWSPSNRVIQPGKEKYHVMSNGSLVVQDAQSLDEGNYTCKASSSAGQDHKVTRLEVSTPFHVAGGVGGAADIIKVTAVEGQSKVVDCAPFGIPAPHVLWILPGHVVLPAPYHSDGLTVHPNGTLEMRSLKTSDSGQLVCFARKEGGEVRMVFSLDVRKAARMTPANGPMAESVPLTPGSTVSLNCSFDTLTLPQLTWILPDGTVLLRGARLFKFFHRHDGTLVISNPSAAESGTYRCLGQSPAGLLEREVTLSPRMKPEITSRYESPVRVLTGDTLLLHCQTTGDHVTLAWTLPSGVMLNRLQRAGRYAILANGTLAIRLVSVHDRGRYVCRGSNEHGSSLLSVSVSVIGHAPRITSGPPSVTYAKQGVAVQLNCAATGMPKLEVAWETPDKMRLAVSAQPRLFGNKYLHPQGSLVIQSPTHRDSGVYRCTARNNLGSDSRATFLNVF</sequence>
<dbReference type="InterPro" id="IPR013098">
    <property type="entry name" value="Ig_I-set"/>
</dbReference>
<evidence type="ECO:0000259" key="13">
    <source>
        <dbReference type="PROSITE" id="PS50835"/>
    </source>
</evidence>
<feature type="domain" description="Ig-like" evidence="13">
    <location>
        <begin position="2297"/>
        <end position="2390"/>
    </location>
</feature>
<feature type="compositionally biased region" description="Polar residues" evidence="11">
    <location>
        <begin position="1107"/>
        <end position="1131"/>
    </location>
</feature>
<dbReference type="SMART" id="SM00406">
    <property type="entry name" value="IGv"/>
    <property type="match status" value="2"/>
</dbReference>
<dbReference type="Pfam" id="PF13927">
    <property type="entry name" value="Ig_3"/>
    <property type="match status" value="5"/>
</dbReference>
<dbReference type="FunFam" id="2.60.40.10:FF:000032">
    <property type="entry name" value="palladin isoform X1"/>
    <property type="match status" value="1"/>
</dbReference>
<feature type="signal peptide" evidence="12">
    <location>
        <begin position="1"/>
        <end position="24"/>
    </location>
</feature>
<keyword evidence="7" id="KW-0472">Membrane</keyword>
<feature type="compositionally biased region" description="Basic and acidic residues" evidence="11">
    <location>
        <begin position="805"/>
        <end position="1019"/>
    </location>
</feature>
<evidence type="ECO:0000256" key="9">
    <source>
        <dbReference type="ARBA" id="ARBA00023180"/>
    </source>
</evidence>
<evidence type="ECO:0000256" key="1">
    <source>
        <dbReference type="ARBA" id="ARBA00004167"/>
    </source>
</evidence>
<evidence type="ECO:0000313" key="15">
    <source>
        <dbReference type="Proteomes" id="UP000265180"/>
    </source>
</evidence>
<dbReference type="CDD" id="cd00096">
    <property type="entry name" value="Ig"/>
    <property type="match status" value="3"/>
</dbReference>
<feature type="compositionally biased region" description="Low complexity" evidence="11">
    <location>
        <begin position="1071"/>
        <end position="1088"/>
    </location>
</feature>
<evidence type="ECO:0000256" key="11">
    <source>
        <dbReference type="SAM" id="MobiDB-lite"/>
    </source>
</evidence>
<dbReference type="InterPro" id="IPR001611">
    <property type="entry name" value="Leu-rich_rpt"/>
</dbReference>
<dbReference type="Pfam" id="PF07679">
    <property type="entry name" value="I-set"/>
    <property type="match status" value="5"/>
</dbReference>
<reference evidence="14" key="3">
    <citation type="submission" date="2025-08" db="UniProtKB">
        <authorList>
            <consortium name="Ensembl"/>
        </authorList>
    </citation>
    <scope>IDENTIFICATION</scope>
    <source>
        <strain evidence="14">HNI</strain>
    </source>
</reference>
<dbReference type="Proteomes" id="UP000265180">
    <property type="component" value="Chromosome 2"/>
</dbReference>
<evidence type="ECO:0000256" key="7">
    <source>
        <dbReference type="ARBA" id="ARBA00023136"/>
    </source>
</evidence>
<protein>
    <submittedName>
        <fullName evidence="14">Matrix-remodelling associated 5a</fullName>
    </submittedName>
</protein>
<evidence type="ECO:0000313" key="14">
    <source>
        <dbReference type="Ensembl" id="ENSORLP00020030200.1"/>
    </source>
</evidence>
<dbReference type="SUPFAM" id="SSF48726">
    <property type="entry name" value="Immunoglobulin"/>
    <property type="match status" value="12"/>
</dbReference>
<dbReference type="FunFam" id="2.60.40.10:FF:000076">
    <property type="entry name" value="Leucine-rich repeat and Ig domain-containing 4"/>
    <property type="match status" value="1"/>
</dbReference>
<reference evidence="14 15" key="2">
    <citation type="submission" date="2017-04" db="EMBL/GenBank/DDBJ databases">
        <title>CpG methylation of centromeres and impact of large insertions on vertebrate speciation.</title>
        <authorList>
            <person name="Ichikawa K."/>
            <person name="Yoshimura J."/>
            <person name="Morishita S."/>
        </authorList>
    </citation>
    <scope>NUCLEOTIDE SEQUENCE</scope>
    <source>
        <strain evidence="14 15">HNI</strain>
    </source>
</reference>
<evidence type="ECO:0000256" key="2">
    <source>
        <dbReference type="ARBA" id="ARBA00022614"/>
    </source>
</evidence>
<reference key="1">
    <citation type="journal article" date="2007" name="Nature">
        <title>The medaka draft genome and insights into vertebrate genome evolution.</title>
        <authorList>
            <person name="Kasahara M."/>
            <person name="Naruse K."/>
            <person name="Sasaki S."/>
            <person name="Nakatani Y."/>
            <person name="Qu W."/>
            <person name="Ahsan B."/>
            <person name="Yamada T."/>
            <person name="Nagayasu Y."/>
            <person name="Doi K."/>
            <person name="Kasai Y."/>
            <person name="Jindo T."/>
            <person name="Kobayashi D."/>
            <person name="Shimada A."/>
            <person name="Toyoda A."/>
            <person name="Kuroki Y."/>
            <person name="Fujiyama A."/>
            <person name="Sasaki T."/>
            <person name="Shimizu A."/>
            <person name="Asakawa S."/>
            <person name="Shimizu N."/>
            <person name="Hashimoto S."/>
            <person name="Yang J."/>
            <person name="Lee Y."/>
            <person name="Matsushima K."/>
            <person name="Sugano S."/>
            <person name="Sakaizumi M."/>
            <person name="Narita T."/>
            <person name="Ohishi K."/>
            <person name="Haga S."/>
            <person name="Ohta F."/>
            <person name="Nomoto H."/>
            <person name="Nogata K."/>
            <person name="Morishita T."/>
            <person name="Endo T."/>
            <person name="Shin-I T."/>
            <person name="Takeda H."/>
            <person name="Morishita S."/>
            <person name="Kohara Y."/>
        </authorList>
    </citation>
    <scope>NUCLEOTIDE SEQUENCE [LARGE SCALE GENOMIC DNA]</scope>
    <source>
        <strain>Hd-rR</strain>
    </source>
</reference>
<organism evidence="14 15">
    <name type="scientific">Oryzias latipes</name>
    <name type="common">Japanese rice fish</name>
    <name type="synonym">Japanese killifish</name>
    <dbReference type="NCBI Taxonomy" id="8090"/>
    <lineage>
        <taxon>Eukaryota</taxon>
        <taxon>Metazoa</taxon>
        <taxon>Chordata</taxon>
        <taxon>Craniata</taxon>
        <taxon>Vertebrata</taxon>
        <taxon>Euteleostomi</taxon>
        <taxon>Actinopterygii</taxon>
        <taxon>Neopterygii</taxon>
        <taxon>Teleostei</taxon>
        <taxon>Neoteleostei</taxon>
        <taxon>Acanthomorphata</taxon>
        <taxon>Ovalentaria</taxon>
        <taxon>Atherinomorphae</taxon>
        <taxon>Beloniformes</taxon>
        <taxon>Adrianichthyidae</taxon>
        <taxon>Oryziinae</taxon>
        <taxon>Oryzias</taxon>
    </lineage>
</organism>
<keyword evidence="6" id="KW-1133">Transmembrane helix</keyword>
<evidence type="ECO:0000256" key="3">
    <source>
        <dbReference type="ARBA" id="ARBA00022692"/>
    </source>
</evidence>
<feature type="region of interest" description="Disordered" evidence="11">
    <location>
        <begin position="1235"/>
        <end position="1411"/>
    </location>
</feature>
<dbReference type="Gene3D" id="3.80.10.10">
    <property type="entry name" value="Ribonuclease Inhibitor"/>
    <property type="match status" value="2"/>
</dbReference>
<feature type="domain" description="Ig-like" evidence="13">
    <location>
        <begin position="565"/>
        <end position="655"/>
    </location>
</feature>
<evidence type="ECO:0000256" key="6">
    <source>
        <dbReference type="ARBA" id="ARBA00022989"/>
    </source>
</evidence>
<keyword evidence="8" id="KW-1015">Disulfide bond</keyword>
<feature type="domain" description="Ig-like" evidence="13">
    <location>
        <begin position="463"/>
        <end position="543"/>
    </location>
</feature>
<evidence type="ECO:0000256" key="5">
    <source>
        <dbReference type="ARBA" id="ARBA00022737"/>
    </source>
</evidence>
<feature type="domain" description="Ig-like" evidence="13">
    <location>
        <begin position="1510"/>
        <end position="1595"/>
    </location>
</feature>
<feature type="compositionally biased region" description="Basic residues" evidence="11">
    <location>
        <begin position="1143"/>
        <end position="1170"/>
    </location>
</feature>
<feature type="compositionally biased region" description="Low complexity" evidence="11">
    <location>
        <begin position="1262"/>
        <end position="1276"/>
    </location>
</feature>
<keyword evidence="9" id="KW-0325">Glycoprotein</keyword>
<dbReference type="InterPro" id="IPR003598">
    <property type="entry name" value="Ig_sub2"/>
</dbReference>
<reference evidence="14" key="4">
    <citation type="submission" date="2025-09" db="UniProtKB">
        <authorList>
            <consortium name="Ensembl"/>
        </authorList>
    </citation>
    <scope>IDENTIFICATION</scope>
    <source>
        <strain evidence="14">HNI</strain>
    </source>
</reference>
<feature type="compositionally biased region" description="Polar residues" evidence="11">
    <location>
        <begin position="1379"/>
        <end position="1394"/>
    </location>
</feature>
<feature type="region of interest" description="Disordered" evidence="11">
    <location>
        <begin position="1071"/>
        <end position="1223"/>
    </location>
</feature>
<feature type="domain" description="Ig-like" evidence="13">
    <location>
        <begin position="1803"/>
        <end position="1905"/>
    </location>
</feature>
<dbReference type="SUPFAM" id="SSF52058">
    <property type="entry name" value="L domain-like"/>
    <property type="match status" value="1"/>
</dbReference>
<dbReference type="InterPro" id="IPR003599">
    <property type="entry name" value="Ig_sub"/>
</dbReference>
<dbReference type="InterPro" id="IPR013106">
    <property type="entry name" value="Ig_V-set"/>
</dbReference>
<feature type="domain" description="Ig-like" evidence="13">
    <location>
        <begin position="1437"/>
        <end position="1507"/>
    </location>
</feature>
<feature type="domain" description="Ig-like" evidence="13">
    <location>
        <begin position="2003"/>
        <end position="2097"/>
    </location>
</feature>
<feature type="domain" description="Ig-like" evidence="13">
    <location>
        <begin position="1911"/>
        <end position="2001"/>
    </location>
</feature>
<dbReference type="PANTHER" id="PTHR45842">
    <property type="entry name" value="SYNAPTIC ADHESION-LIKE MOLECULE SALM"/>
    <property type="match status" value="1"/>
</dbReference>